<name>A0ACC1KAL4_9FUNG</name>
<accession>A0ACC1KAL4</accession>
<evidence type="ECO:0000313" key="2">
    <source>
        <dbReference type="Proteomes" id="UP001140066"/>
    </source>
</evidence>
<organism evidence="1 2">
    <name type="scientific">Coemansia linderi</name>
    <dbReference type="NCBI Taxonomy" id="2663919"/>
    <lineage>
        <taxon>Eukaryota</taxon>
        <taxon>Fungi</taxon>
        <taxon>Fungi incertae sedis</taxon>
        <taxon>Zoopagomycota</taxon>
        <taxon>Kickxellomycotina</taxon>
        <taxon>Kickxellomycetes</taxon>
        <taxon>Kickxellales</taxon>
        <taxon>Kickxellaceae</taxon>
        <taxon>Coemansia</taxon>
    </lineage>
</organism>
<reference evidence="1" key="1">
    <citation type="submission" date="2022-07" db="EMBL/GenBank/DDBJ databases">
        <title>Phylogenomic reconstructions and comparative analyses of Kickxellomycotina fungi.</title>
        <authorList>
            <person name="Reynolds N.K."/>
            <person name="Stajich J.E."/>
            <person name="Barry K."/>
            <person name="Grigoriev I.V."/>
            <person name="Crous P."/>
            <person name="Smith M.E."/>
        </authorList>
    </citation>
    <scope>NUCLEOTIDE SEQUENCE</scope>
    <source>
        <strain evidence="1">BCRC 34191</strain>
    </source>
</reference>
<sequence>MRTFAALYTHQKQKKVKAWQEGTARYSGESNDLVLFDDNNQRIASYRLRAKDSIELSSEYDIGRFLLTLESEQGEANGVDVTESADMVASTPASAVGGRGVPKRARKLPSLIKPMRVKATPPKPGSNEGPPLTATDPPVVGHAVSELKYEAVDYSVLYTTQKVKKVKAWAEGTLSFFPAEQRIRLKGEDGGTLTSTHLPKSKVIEVGGELDVGIYLIQIECVKGSENGTESAPTPSGLQLHGALKRRHEALADDNAKIARSGIVKSGLQRIKLQKRPSEVTAAESTTAGGDTSQPALPLPPKPVLARAGSSSVSLTRQASVAPPLNTTATRTPFTPPTVQTPSYLHFPRRGELLQHVSVSKGYGLGPSRQLTAPVSFAEPAHYQQKFAALLRENLMAELSALAIRYFFMARERFEGNQGRQESGSGKIAGMRRGGKLFGAPSSFPHACKSVGVLFFDDCTIRQPFMDSAAFKAQSSRSQIGFSKGDSVTLELSRRENYAGYAKDDTWAISVCTDFKTESTFLARSVFYGPSKNNTLELALVGDEDAKAASKIFNAESQSGKESKRKGSAGFERKTPSV</sequence>
<keyword evidence="2" id="KW-1185">Reference proteome</keyword>
<evidence type="ECO:0000313" key="1">
    <source>
        <dbReference type="EMBL" id="KAJ2779047.1"/>
    </source>
</evidence>
<comment type="caution">
    <text evidence="1">The sequence shown here is derived from an EMBL/GenBank/DDBJ whole genome shotgun (WGS) entry which is preliminary data.</text>
</comment>
<protein>
    <submittedName>
        <fullName evidence="1">Uncharacterized protein</fullName>
    </submittedName>
</protein>
<dbReference type="EMBL" id="JANBUK010001620">
    <property type="protein sequence ID" value="KAJ2779047.1"/>
    <property type="molecule type" value="Genomic_DNA"/>
</dbReference>
<dbReference type="Proteomes" id="UP001140066">
    <property type="component" value="Unassembled WGS sequence"/>
</dbReference>
<gene>
    <name evidence="1" type="ORF">GGI18_003978</name>
</gene>
<proteinExistence type="predicted"/>
<feature type="non-terminal residue" evidence="1">
    <location>
        <position position="578"/>
    </location>
</feature>